<dbReference type="Proteomes" id="UP000283946">
    <property type="component" value="Chromosome"/>
</dbReference>
<proteinExistence type="predicted"/>
<evidence type="ECO:0000313" key="1">
    <source>
        <dbReference type="EMBL" id="AZZ54962.1"/>
    </source>
</evidence>
<dbReference type="KEGG" id="ria:C7V51_02985"/>
<organism evidence="1 2">
    <name type="scientific">Rathayibacter iranicus</name>
    <dbReference type="NCBI Taxonomy" id="59737"/>
    <lineage>
        <taxon>Bacteria</taxon>
        <taxon>Bacillati</taxon>
        <taxon>Actinomycetota</taxon>
        <taxon>Actinomycetes</taxon>
        <taxon>Micrococcales</taxon>
        <taxon>Microbacteriaceae</taxon>
        <taxon>Rathayibacter</taxon>
    </lineage>
</organism>
<dbReference type="SUPFAM" id="SSF55729">
    <property type="entry name" value="Acyl-CoA N-acyltransferases (Nat)"/>
    <property type="match status" value="1"/>
</dbReference>
<reference evidence="1 2" key="1">
    <citation type="submission" date="2018-03" db="EMBL/GenBank/DDBJ databases">
        <title>Bacteriophage NCPPB3778 and a type I-E CRISPR drive the evolution of the US Biological Select Agent, Rathayibacter toxicus.</title>
        <authorList>
            <person name="Davis E.W.II."/>
            <person name="Tabima J.F."/>
            <person name="Weisberg A.J."/>
            <person name="Dantas Lopes L."/>
            <person name="Wiseman M.S."/>
            <person name="Wiseman M.S."/>
            <person name="Pupko T."/>
            <person name="Belcher M.S."/>
            <person name="Sechler A.J."/>
            <person name="Tancos M.A."/>
            <person name="Schroeder B.K."/>
            <person name="Murray T.D."/>
            <person name="Luster D.G."/>
            <person name="Schneider W.L."/>
            <person name="Rogers E."/>
            <person name="Andreote F.D."/>
            <person name="Grunwald N.J."/>
            <person name="Putnam M.L."/>
            <person name="Chang J.H."/>
        </authorList>
    </citation>
    <scope>NUCLEOTIDE SEQUENCE [LARGE SCALE GENOMIC DNA]</scope>
    <source>
        <strain evidence="1 2">NCCPB 2253</strain>
    </source>
</reference>
<dbReference type="InterPro" id="IPR016181">
    <property type="entry name" value="Acyl_CoA_acyltransferase"/>
</dbReference>
<accession>A0AAD2JG13</accession>
<dbReference type="EMBL" id="CP028130">
    <property type="protein sequence ID" value="AZZ54962.1"/>
    <property type="molecule type" value="Genomic_DNA"/>
</dbReference>
<evidence type="ECO:0008006" key="3">
    <source>
        <dbReference type="Google" id="ProtNLM"/>
    </source>
</evidence>
<evidence type="ECO:0000313" key="2">
    <source>
        <dbReference type="Proteomes" id="UP000283946"/>
    </source>
</evidence>
<sequence>MTRAVDVALRAPQNLEDIAAEICRACGIHVNVMLRWRDDDVLVEHIYVPSDYRRRGLARAALEVVCSLLDLAGWAAALQVSDAWGSDKAELVRWYIRNGFVLTGAPRTLSDVNWMRRSPRPLP</sequence>
<name>A0AAD2JG13_9MICO</name>
<dbReference type="Gene3D" id="3.40.630.30">
    <property type="match status" value="1"/>
</dbReference>
<dbReference type="AlphaFoldDB" id="A0AAD2JG13"/>
<gene>
    <name evidence="1" type="ORF">C7V51_02985</name>
</gene>
<dbReference type="RefSeq" id="WP_104354149.1">
    <property type="nucleotide sequence ID" value="NZ_CP028130.1"/>
</dbReference>
<protein>
    <recommendedName>
        <fullName evidence="3">N-acetyltransferase domain-containing protein</fullName>
    </recommendedName>
</protein>